<keyword evidence="2" id="KW-1185">Reference proteome</keyword>
<protein>
    <submittedName>
        <fullName evidence="3">G_PROTEIN_RECEP_F1_2 domain-containing protein</fullName>
    </submittedName>
</protein>
<accession>A0A1I7TW14</accession>
<keyword evidence="1" id="KW-0472">Membrane</keyword>
<reference evidence="3" key="1">
    <citation type="submission" date="2016-11" db="UniProtKB">
        <authorList>
            <consortium name="WormBaseParasite"/>
        </authorList>
    </citation>
    <scope>IDENTIFICATION</scope>
</reference>
<dbReference type="PANTHER" id="PTHR22941">
    <property type="entry name" value="SERPENTINE RECEPTOR"/>
    <property type="match status" value="1"/>
</dbReference>
<dbReference type="Pfam" id="PF10318">
    <property type="entry name" value="7TM_GPCR_Srh"/>
    <property type="match status" value="1"/>
</dbReference>
<dbReference type="WBParaSite" id="Csp11.Scaffold629.g12354.t1">
    <property type="protein sequence ID" value="Csp11.Scaffold629.g12354.t1"/>
    <property type="gene ID" value="Csp11.Scaffold629.g12354"/>
</dbReference>
<name>A0A1I7TW14_9PELO</name>
<dbReference type="AlphaFoldDB" id="A0A1I7TW14"/>
<dbReference type="PANTHER" id="PTHR22941:SF51">
    <property type="entry name" value="SERPENTINE RECEPTOR, CLASS H-RELATED"/>
    <property type="match status" value="1"/>
</dbReference>
<feature type="transmembrane region" description="Helical" evidence="1">
    <location>
        <begin position="39"/>
        <end position="63"/>
    </location>
</feature>
<keyword evidence="1" id="KW-1133">Transmembrane helix</keyword>
<sequence>MLIHGNCHLIFHVICIIYYLYIAPNKAISRETRRNQQRFFVGIVLQTAIPSILIIFAAGFFIFDNFTHNMTQKAMNIICVAVGFHGVLEALMILLVHRSYRDAVLKMMRRREDEKVSDVPRAVLNLKE</sequence>
<proteinExistence type="predicted"/>
<dbReference type="Proteomes" id="UP000095282">
    <property type="component" value="Unplaced"/>
</dbReference>
<evidence type="ECO:0000313" key="3">
    <source>
        <dbReference type="WBParaSite" id="Csp11.Scaffold629.g12354.t1"/>
    </source>
</evidence>
<dbReference type="InterPro" id="IPR053220">
    <property type="entry name" value="Nematode_rcpt-like_serp_H"/>
</dbReference>
<feature type="transmembrane region" description="Helical" evidence="1">
    <location>
        <begin position="6"/>
        <end position="23"/>
    </location>
</feature>
<dbReference type="SUPFAM" id="SSF81321">
    <property type="entry name" value="Family A G protein-coupled receptor-like"/>
    <property type="match status" value="1"/>
</dbReference>
<evidence type="ECO:0000313" key="2">
    <source>
        <dbReference type="Proteomes" id="UP000095282"/>
    </source>
</evidence>
<organism evidence="2 3">
    <name type="scientific">Caenorhabditis tropicalis</name>
    <dbReference type="NCBI Taxonomy" id="1561998"/>
    <lineage>
        <taxon>Eukaryota</taxon>
        <taxon>Metazoa</taxon>
        <taxon>Ecdysozoa</taxon>
        <taxon>Nematoda</taxon>
        <taxon>Chromadorea</taxon>
        <taxon>Rhabditida</taxon>
        <taxon>Rhabditina</taxon>
        <taxon>Rhabditomorpha</taxon>
        <taxon>Rhabditoidea</taxon>
        <taxon>Rhabditidae</taxon>
        <taxon>Peloderinae</taxon>
        <taxon>Caenorhabditis</taxon>
    </lineage>
</organism>
<feature type="transmembrane region" description="Helical" evidence="1">
    <location>
        <begin position="75"/>
        <end position="100"/>
    </location>
</feature>
<keyword evidence="1" id="KW-0812">Transmembrane</keyword>
<evidence type="ECO:0000256" key="1">
    <source>
        <dbReference type="SAM" id="Phobius"/>
    </source>
</evidence>
<dbReference type="InterPro" id="IPR019422">
    <property type="entry name" value="7TM_GPCR_serpentine_rcpt_Srh"/>
</dbReference>